<name>A0ACC3A926_9EURO</name>
<accession>A0ACC3A926</accession>
<evidence type="ECO:0000313" key="2">
    <source>
        <dbReference type="Proteomes" id="UP001172386"/>
    </source>
</evidence>
<proteinExistence type="predicted"/>
<comment type="caution">
    <text evidence="1">The sequence shown here is derived from an EMBL/GenBank/DDBJ whole genome shotgun (WGS) entry which is preliminary data.</text>
</comment>
<evidence type="ECO:0000313" key="1">
    <source>
        <dbReference type="EMBL" id="KAJ9657491.1"/>
    </source>
</evidence>
<sequence length="871" mass="99320">MANRHGGDFDPQSYSQYTQYNQHTQQAPHGGDFVPPLPSQFPTHPTPHSNRIEQHPLTQSPVHRTPLKAARTGIEAVSYAQTPPSGQLTGHGYAQPTYGQEKPQRVQQPLYQATPGLKDQSRVNVEYGSRRAEKAFPVNLKGWVHVFTTHTIYRLKKPSHFKHPGYTYQALQTYRHRDWQSRVTTGPYTDRYIHHYDGRLRKLIVACTDNIFEGPDTSTWRRTYVRKVSPLKVRLATWVIDFTYEPESWGDWGIMLLRAFPAALALQFVSWSGEPQRWQFGGCYAPVNYHYWGDAKVWSNHLENRKGTSLYARNNEVYRVLKPRHLCFLRNPLDDELHGVDVRSVVEWEQTDGADCNLSYLFVAYSTEHFSHHSDDDKFALHQIAETAARAAKIPAYWVAVSCMKDQAELENDVYRIADVLRGAQGMIIAVGQPKGKAAGHQDSTDFLLHQWGKRMWTFPEVLLSPGQQIPIYTRGGRRPLLLSKNQFASRVWGDFDAAESGQLIDHYLGNLSLSRLELAVTALKCLYKRQTTEYLPGDQAYALQGLLRTRPQVDQTDSPFQAFARLSLANDSDKLIERYMCILPSSMDQPWYEMRDAYQSALWDIDPYCQVAGICEDDTIMLDGAHGASIRWKSFFPVGWETGFSWKRWFAVKAMQNMTLCLVLMVLGFAIKVPAIGVIFLLLYIIIFLRSPMLIRTVYGGKFVGVQAALFGFEGYLNAPTVERAIFGGAFGRIGWSANGSPLSRSYVNEFNEREGMDPTSDPDVRIKVEQAKHAKPGEMRVFTLVDTYNMQLTLFEAVRPPVCLFLCASEGGMQRAVGCSYDWTTQTMYRETVLRMPTESLNRMDRVPRFRMGVQRPHMPCQPVRATNV</sequence>
<gene>
    <name evidence="1" type="ORF">H2198_004252</name>
</gene>
<dbReference type="Proteomes" id="UP001172386">
    <property type="component" value="Unassembled WGS sequence"/>
</dbReference>
<organism evidence="1 2">
    <name type="scientific">Neophaeococcomyces mojaviensis</name>
    <dbReference type="NCBI Taxonomy" id="3383035"/>
    <lineage>
        <taxon>Eukaryota</taxon>
        <taxon>Fungi</taxon>
        <taxon>Dikarya</taxon>
        <taxon>Ascomycota</taxon>
        <taxon>Pezizomycotina</taxon>
        <taxon>Eurotiomycetes</taxon>
        <taxon>Chaetothyriomycetidae</taxon>
        <taxon>Chaetothyriales</taxon>
        <taxon>Chaetothyriales incertae sedis</taxon>
        <taxon>Neophaeococcomyces</taxon>
    </lineage>
</organism>
<dbReference type="EMBL" id="JAPDRQ010000063">
    <property type="protein sequence ID" value="KAJ9657491.1"/>
    <property type="molecule type" value="Genomic_DNA"/>
</dbReference>
<reference evidence="1" key="1">
    <citation type="submission" date="2022-10" db="EMBL/GenBank/DDBJ databases">
        <title>Culturing micro-colonial fungi from biological soil crusts in the Mojave desert and describing Neophaeococcomyces mojavensis, and introducing the new genera and species Taxawa tesnikishii.</title>
        <authorList>
            <person name="Kurbessoian T."/>
            <person name="Stajich J.E."/>
        </authorList>
    </citation>
    <scope>NUCLEOTIDE SEQUENCE</scope>
    <source>
        <strain evidence="1">JES_112</strain>
    </source>
</reference>
<protein>
    <submittedName>
        <fullName evidence="1">Uncharacterized protein</fullName>
    </submittedName>
</protein>
<keyword evidence="2" id="KW-1185">Reference proteome</keyword>